<reference evidence="1 3" key="2">
    <citation type="submission" date="2014-05" db="EMBL/GenBank/DDBJ databases">
        <title>Genome sequence of the 3-chlorobenzoate degrading bacterium Pseudomonas knackmussii B13 shows multiple evidence for horizontal gene transfer.</title>
        <authorList>
            <person name="Miyazaki R."/>
            <person name="Bertelli C."/>
            <person name="Falquet L."/>
            <person name="Robinson-Rechavi M."/>
            <person name="Gharib W."/>
            <person name="Roy S."/>
            <person name="Van der Meer J.R."/>
        </authorList>
    </citation>
    <scope>NUCLEOTIDE SEQUENCE [LARGE SCALE GENOMIC DNA]</scope>
    <source>
        <strain evidence="1 3">B13</strain>
    </source>
</reference>
<sequence>MGWYFSPQSRSELIAELIAPQETERASVKVIAHALRGNVLWSVAEVTAKVEGVHRDLAPGQSLRYIRCDLLERGGSQWGYKPLEESMHPYYYSCPLSYLDLAPEQSAEWRAGVRAHHARRRTPTASTAPAAALLV</sequence>
<dbReference type="EMBL" id="HG322950">
    <property type="protein sequence ID" value="CDF84894.1"/>
    <property type="molecule type" value="Genomic_DNA"/>
</dbReference>
<reference evidence="1 3" key="1">
    <citation type="submission" date="2013-03" db="EMBL/GenBank/DDBJ databases">
        <authorList>
            <person name="Linke B."/>
        </authorList>
    </citation>
    <scope>NUCLEOTIDE SEQUENCE [LARGE SCALE GENOMIC DNA]</scope>
    <source>
        <strain evidence="1 3">B13</strain>
    </source>
</reference>
<gene>
    <name evidence="1" type="ORF">PKB_3204</name>
    <name evidence="2" type="ORF">PKB_3553</name>
</gene>
<dbReference type="KEGG" id="pkc:PKB_3553"/>
<evidence type="ECO:0000313" key="3">
    <source>
        <dbReference type="Proteomes" id="UP000025241"/>
    </source>
</evidence>
<organism evidence="1 3">
    <name type="scientific">Pseudomonas knackmussii (strain DSM 6978 / CCUG 54928 / LMG 23759 / B13)</name>
    <dbReference type="NCBI Taxonomy" id="1301098"/>
    <lineage>
        <taxon>Bacteria</taxon>
        <taxon>Pseudomonadati</taxon>
        <taxon>Pseudomonadota</taxon>
        <taxon>Gammaproteobacteria</taxon>
        <taxon>Pseudomonadales</taxon>
        <taxon>Pseudomonadaceae</taxon>
        <taxon>Pseudomonas</taxon>
    </lineage>
</organism>
<dbReference type="OrthoDB" id="8561213at2"/>
<dbReference type="AlphaFoldDB" id="A0A024HIV4"/>
<evidence type="ECO:0000313" key="1">
    <source>
        <dbReference type="EMBL" id="CDF84549.1"/>
    </source>
</evidence>
<dbReference type="PATRIC" id="fig|1301098.3.peg.3229"/>
<dbReference type="Proteomes" id="UP000025241">
    <property type="component" value="Chromosome I"/>
</dbReference>
<dbReference type="KEGG" id="pkc:PKB_3204"/>
<proteinExistence type="predicted"/>
<name>A0A024HIV4_PSEKB</name>
<dbReference type="eggNOG" id="ENOG502ZBYJ">
    <property type="taxonomic scope" value="Bacteria"/>
</dbReference>
<keyword evidence="3" id="KW-1185">Reference proteome</keyword>
<evidence type="ECO:0000313" key="2">
    <source>
        <dbReference type="EMBL" id="CDF84894.1"/>
    </source>
</evidence>
<protein>
    <submittedName>
        <fullName evidence="1">Uncharacterized protein</fullName>
    </submittedName>
</protein>
<dbReference type="HOGENOM" id="CLU_157246_0_0_6"/>
<accession>A0A024HIV4</accession>
<dbReference type="EMBL" id="HG322950">
    <property type="protein sequence ID" value="CDF84549.1"/>
    <property type="molecule type" value="Genomic_DNA"/>
</dbReference>
<dbReference type="RefSeq" id="WP_003460301.1">
    <property type="nucleotide sequence ID" value="NZ_HG322950.1"/>
</dbReference>
<dbReference type="STRING" id="1301098.PKB_3204"/>